<dbReference type="PANTHER" id="PTHR10695">
    <property type="entry name" value="DEPHOSPHO-COA KINASE-RELATED"/>
    <property type="match status" value="1"/>
</dbReference>
<comment type="function">
    <text evidence="5">Catalyzes the phosphorylation of the 3'-hydroxyl group of dephosphocoenzyme A to form coenzyme A.</text>
</comment>
<comment type="catalytic activity">
    <reaction evidence="5">
        <text>3'-dephospho-CoA + ATP = ADP + CoA + H(+)</text>
        <dbReference type="Rhea" id="RHEA:18245"/>
        <dbReference type="ChEBI" id="CHEBI:15378"/>
        <dbReference type="ChEBI" id="CHEBI:30616"/>
        <dbReference type="ChEBI" id="CHEBI:57287"/>
        <dbReference type="ChEBI" id="CHEBI:57328"/>
        <dbReference type="ChEBI" id="CHEBI:456216"/>
        <dbReference type="EC" id="2.7.1.24"/>
    </reaction>
</comment>
<keyword evidence="4 5" id="KW-0173">Coenzyme A biosynthesis</keyword>
<dbReference type="PROSITE" id="PS51219">
    <property type="entry name" value="DPCK"/>
    <property type="match status" value="1"/>
</dbReference>
<keyword evidence="2 5" id="KW-0547">Nucleotide-binding</keyword>
<dbReference type="GO" id="GO:0005524">
    <property type="term" value="F:ATP binding"/>
    <property type="evidence" value="ECO:0007669"/>
    <property type="project" value="UniProtKB-UniRule"/>
</dbReference>
<evidence type="ECO:0000313" key="7">
    <source>
        <dbReference type="EMBL" id="QEG24511.1"/>
    </source>
</evidence>
<evidence type="ECO:0000256" key="6">
    <source>
        <dbReference type="NCBIfam" id="TIGR00152"/>
    </source>
</evidence>
<proteinExistence type="inferred from homology"/>
<dbReference type="InterPro" id="IPR001977">
    <property type="entry name" value="Depp_CoAkinase"/>
</dbReference>
<reference evidence="7 8" key="1">
    <citation type="submission" date="2019-08" db="EMBL/GenBank/DDBJ databases">
        <title>Deep-cultivation of Planctomycetes and their phenomic and genomic characterization uncovers novel biology.</title>
        <authorList>
            <person name="Wiegand S."/>
            <person name="Jogler M."/>
            <person name="Boedeker C."/>
            <person name="Pinto D."/>
            <person name="Vollmers J."/>
            <person name="Rivas-Marin E."/>
            <person name="Kohn T."/>
            <person name="Peeters S.H."/>
            <person name="Heuer A."/>
            <person name="Rast P."/>
            <person name="Oberbeckmann S."/>
            <person name="Bunk B."/>
            <person name="Jeske O."/>
            <person name="Meyerdierks A."/>
            <person name="Storesund J.E."/>
            <person name="Kallscheuer N."/>
            <person name="Luecker S."/>
            <person name="Lage O.M."/>
            <person name="Pohl T."/>
            <person name="Merkel B.J."/>
            <person name="Hornburger P."/>
            <person name="Mueller R.-W."/>
            <person name="Bruemmer F."/>
            <person name="Labrenz M."/>
            <person name="Spormann A.M."/>
            <person name="Op den Camp H."/>
            <person name="Overmann J."/>
            <person name="Amann R."/>
            <person name="Jetten M.S.M."/>
            <person name="Mascher T."/>
            <person name="Medema M.H."/>
            <person name="Devos D.P."/>
            <person name="Kaster A.-K."/>
            <person name="Ovreas L."/>
            <person name="Rohde M."/>
            <person name="Galperin M.Y."/>
            <person name="Jogler C."/>
        </authorList>
    </citation>
    <scope>NUCLEOTIDE SEQUENCE [LARGE SCALE GENOMIC DNA]</scope>
    <source>
        <strain evidence="7 8">FC18</strain>
    </source>
</reference>
<feature type="binding site" evidence="5">
    <location>
        <begin position="11"/>
        <end position="16"/>
    </location>
    <ligand>
        <name>ATP</name>
        <dbReference type="ChEBI" id="CHEBI:30616"/>
    </ligand>
</feature>
<evidence type="ECO:0000256" key="3">
    <source>
        <dbReference type="ARBA" id="ARBA00022840"/>
    </source>
</evidence>
<evidence type="ECO:0000256" key="4">
    <source>
        <dbReference type="ARBA" id="ARBA00022993"/>
    </source>
</evidence>
<keyword evidence="5" id="KW-0963">Cytoplasm</keyword>
<dbReference type="EMBL" id="CP042912">
    <property type="protein sequence ID" value="QEG24511.1"/>
    <property type="molecule type" value="Genomic_DNA"/>
</dbReference>
<evidence type="ECO:0000313" key="8">
    <source>
        <dbReference type="Proteomes" id="UP000322214"/>
    </source>
</evidence>
<comment type="similarity">
    <text evidence="1 5">Belongs to the CoaE family.</text>
</comment>
<dbReference type="GO" id="GO:0015937">
    <property type="term" value="P:coenzyme A biosynthetic process"/>
    <property type="evidence" value="ECO:0007669"/>
    <property type="project" value="UniProtKB-UniRule"/>
</dbReference>
<dbReference type="UniPathway" id="UPA00241">
    <property type="reaction ID" value="UER00356"/>
</dbReference>
<evidence type="ECO:0000256" key="1">
    <source>
        <dbReference type="ARBA" id="ARBA00009018"/>
    </source>
</evidence>
<dbReference type="GO" id="GO:0004140">
    <property type="term" value="F:dephospho-CoA kinase activity"/>
    <property type="evidence" value="ECO:0007669"/>
    <property type="project" value="UniProtKB-UniRule"/>
</dbReference>
<dbReference type="SUPFAM" id="SSF52540">
    <property type="entry name" value="P-loop containing nucleoside triphosphate hydrolases"/>
    <property type="match status" value="1"/>
</dbReference>
<keyword evidence="3 5" id="KW-0067">ATP-binding</keyword>
<protein>
    <recommendedName>
        <fullName evidence="5 6">Dephospho-CoA kinase</fullName>
        <ecNumber evidence="5 6">2.7.1.24</ecNumber>
    </recommendedName>
    <alternativeName>
        <fullName evidence="5">Dephosphocoenzyme A kinase</fullName>
    </alternativeName>
</protein>
<dbReference type="PANTHER" id="PTHR10695:SF46">
    <property type="entry name" value="BIFUNCTIONAL COENZYME A SYNTHASE-RELATED"/>
    <property type="match status" value="1"/>
</dbReference>
<dbReference type="GO" id="GO:0005737">
    <property type="term" value="C:cytoplasm"/>
    <property type="evidence" value="ECO:0007669"/>
    <property type="project" value="UniProtKB-SubCell"/>
</dbReference>
<comment type="subcellular location">
    <subcellularLocation>
        <location evidence="5">Cytoplasm</location>
    </subcellularLocation>
</comment>
<dbReference type="EC" id="2.7.1.24" evidence="5 6"/>
<dbReference type="InterPro" id="IPR027417">
    <property type="entry name" value="P-loop_NTPase"/>
</dbReference>
<keyword evidence="8" id="KW-1185">Reference proteome</keyword>
<dbReference type="Pfam" id="PF01121">
    <property type="entry name" value="CoaE"/>
    <property type="match status" value="1"/>
</dbReference>
<dbReference type="RefSeq" id="WP_157665105.1">
    <property type="nucleotide sequence ID" value="NZ_LWSI01000015.1"/>
</dbReference>
<comment type="pathway">
    <text evidence="5">Cofactor biosynthesis; coenzyme A biosynthesis; CoA from (R)-pantothenate: step 5/5.</text>
</comment>
<keyword evidence="5 7" id="KW-0418">Kinase</keyword>
<dbReference type="HAMAP" id="MF_00376">
    <property type="entry name" value="Dephospho_CoA_kinase"/>
    <property type="match status" value="1"/>
</dbReference>
<dbReference type="CDD" id="cd02022">
    <property type="entry name" value="DPCK"/>
    <property type="match status" value="1"/>
</dbReference>
<sequence length="226" mass="25275">MVVVGLNGGVASGKSFVSSCFEELGAHRIDADQVAHEVLQNADVIDRIVDHFGDDVIQGDGQIDRKRLGKIVFGGTGDAELDHLESIVHPEIRIRIRSQMELLRKSADVELLVLDIPLLFEGEYDQHCDYVIFVDANLNVRQQRAKLRGWSDDELEKRESRQLSVEEKKLRSDVVINNSGSKESTARQLAEFCQKLGLEVPASYRALYRISSNDTLSNTDPPNGCR</sequence>
<evidence type="ECO:0000256" key="5">
    <source>
        <dbReference type="HAMAP-Rule" id="MF_00376"/>
    </source>
</evidence>
<dbReference type="KEGG" id="mff:MFFC18_44310"/>
<keyword evidence="5 7" id="KW-0808">Transferase</keyword>
<evidence type="ECO:0000256" key="2">
    <source>
        <dbReference type="ARBA" id="ARBA00022741"/>
    </source>
</evidence>
<dbReference type="STRING" id="980251.GCA_001642875_01138"/>
<dbReference type="Proteomes" id="UP000322214">
    <property type="component" value="Chromosome"/>
</dbReference>
<organism evidence="7 8">
    <name type="scientific">Mariniblastus fucicola</name>
    <dbReference type="NCBI Taxonomy" id="980251"/>
    <lineage>
        <taxon>Bacteria</taxon>
        <taxon>Pseudomonadati</taxon>
        <taxon>Planctomycetota</taxon>
        <taxon>Planctomycetia</taxon>
        <taxon>Pirellulales</taxon>
        <taxon>Pirellulaceae</taxon>
        <taxon>Mariniblastus</taxon>
    </lineage>
</organism>
<dbReference type="Gene3D" id="3.40.50.300">
    <property type="entry name" value="P-loop containing nucleotide triphosphate hydrolases"/>
    <property type="match status" value="1"/>
</dbReference>
<dbReference type="AlphaFoldDB" id="A0A5B9PPV4"/>
<dbReference type="NCBIfam" id="TIGR00152">
    <property type="entry name" value="dephospho-CoA kinase"/>
    <property type="match status" value="1"/>
</dbReference>
<name>A0A5B9PPV4_9BACT</name>
<accession>A0A5B9PPV4</accession>
<gene>
    <name evidence="5 7" type="primary">coaE</name>
    <name evidence="7" type="ORF">MFFC18_44310</name>
</gene>